<dbReference type="Pfam" id="PF10551">
    <property type="entry name" value="MULE"/>
    <property type="match status" value="1"/>
</dbReference>
<evidence type="ECO:0000256" key="4">
    <source>
        <dbReference type="ARBA" id="ARBA00022833"/>
    </source>
</evidence>
<evidence type="ECO:0000259" key="8">
    <source>
        <dbReference type="PROSITE" id="PS50966"/>
    </source>
</evidence>
<dbReference type="PANTHER" id="PTHR31973">
    <property type="entry name" value="POLYPROTEIN, PUTATIVE-RELATED"/>
    <property type="match status" value="1"/>
</dbReference>
<dbReference type="GO" id="GO:0008270">
    <property type="term" value="F:zinc ion binding"/>
    <property type="evidence" value="ECO:0007669"/>
    <property type="project" value="UniProtKB-KW"/>
</dbReference>
<dbReference type="GO" id="GO:0004803">
    <property type="term" value="F:transposase activity"/>
    <property type="evidence" value="ECO:0007669"/>
    <property type="project" value="InterPro"/>
</dbReference>
<sequence length="533" mass="62013">MAYCAYMEVIHTWQLRTIVDNHICSREHKLRLFNANWLSKRLEKTVRENPQVKGVEIREKISRKWNVGVSKCVAYRAKAIASDHVDGSFKDQYRRIYDYANELLARNPRSTVKVKVEETVDGNIFKRFYTCLKACKDSFVSCRPIIGLDGAFLKGKYGGEMLTAIGRDANDQMLPLAYAVVEVENKETWRWFLELLVEDLGGIEVASSFTIISDQQKGLLQAIQEVIPRVDQRFCVRHLYANFRKQFPGKQLKRLMWKAATATHPQTWEAELRNITQLNDDAFKYLLKIPPRHWSRSRFISKPQCDTLVNNMSEAFNSVMLHTRSKPIVSMLEDIRLYLMKRWETNRTKSQSLSGEICPKIKTRLNKESQLTKYWIACWSGNKIFEVRHVSQAGDKFIVNLDEKVCSCRKWEITAIPCCHSLAAMKFLNVDAEDFIPCCFRKSTYEEIYSSIVYPINGNNMWDITTYVDVLPPPKRVLPGRPKKKRRVQQWELVKDDKRMRKGGLKKRCGICKELDHNRKSCTKGKQAPDLNC</sequence>
<evidence type="ECO:0000313" key="9">
    <source>
        <dbReference type="Proteomes" id="UP000087766"/>
    </source>
</evidence>
<dbReference type="InterPro" id="IPR006564">
    <property type="entry name" value="Znf_PMZ"/>
</dbReference>
<keyword evidence="2" id="KW-0479">Metal-binding</keyword>
<dbReference type="PROSITE" id="PS50966">
    <property type="entry name" value="ZF_SWIM"/>
    <property type="match status" value="1"/>
</dbReference>
<reference evidence="10" key="1">
    <citation type="submission" date="2025-08" db="UniProtKB">
        <authorList>
            <consortium name="RefSeq"/>
        </authorList>
    </citation>
    <scope>IDENTIFICATION</scope>
    <source>
        <tissue evidence="10">Leaf</tissue>
    </source>
</reference>
<keyword evidence="5" id="KW-0238">DNA-binding</keyword>
<keyword evidence="9" id="KW-1185">Reference proteome</keyword>
<keyword evidence="1" id="KW-0815">Transposition</keyword>
<evidence type="ECO:0000256" key="3">
    <source>
        <dbReference type="ARBA" id="ARBA00022771"/>
    </source>
</evidence>
<dbReference type="RefSeq" id="XP_014524452.1">
    <property type="nucleotide sequence ID" value="XM_014668966.1"/>
</dbReference>
<dbReference type="KEGG" id="vra:106780667"/>
<proteinExistence type="predicted"/>
<protein>
    <submittedName>
        <fullName evidence="10">Uncharacterized protein LOC106780667</fullName>
    </submittedName>
</protein>
<dbReference type="InterPro" id="IPR007527">
    <property type="entry name" value="Znf_SWIM"/>
</dbReference>
<keyword evidence="4" id="KW-0862">Zinc</keyword>
<accession>A0A1S3W1T1</accession>
<keyword evidence="3 7" id="KW-0863">Zinc-finger</keyword>
<evidence type="ECO:0000313" key="10">
    <source>
        <dbReference type="RefSeq" id="XP_014524452.1"/>
    </source>
</evidence>
<dbReference type="InterPro" id="IPR001207">
    <property type="entry name" value="Transposase_mutator"/>
</dbReference>
<evidence type="ECO:0000256" key="1">
    <source>
        <dbReference type="ARBA" id="ARBA00022578"/>
    </source>
</evidence>
<dbReference type="Pfam" id="PF04434">
    <property type="entry name" value="SWIM"/>
    <property type="match status" value="1"/>
</dbReference>
<evidence type="ECO:0000256" key="5">
    <source>
        <dbReference type="ARBA" id="ARBA00023125"/>
    </source>
</evidence>
<evidence type="ECO:0000256" key="6">
    <source>
        <dbReference type="ARBA" id="ARBA00023172"/>
    </source>
</evidence>
<dbReference type="GeneID" id="106780667"/>
<dbReference type="PANTHER" id="PTHR31973:SF187">
    <property type="entry name" value="MUTATOR TRANSPOSASE MUDRA PROTEIN"/>
    <property type="match status" value="1"/>
</dbReference>
<gene>
    <name evidence="10" type="primary">LOC106780667</name>
</gene>
<evidence type="ECO:0000256" key="7">
    <source>
        <dbReference type="PROSITE-ProRule" id="PRU00325"/>
    </source>
</evidence>
<feature type="domain" description="SWIM-type" evidence="8">
    <location>
        <begin position="397"/>
        <end position="429"/>
    </location>
</feature>
<dbReference type="AlphaFoldDB" id="A0A1S3W1T1"/>
<keyword evidence="6" id="KW-0233">DNA recombination</keyword>
<dbReference type="PROSITE" id="PS01007">
    <property type="entry name" value="TRANSPOSASE_MUTATOR"/>
    <property type="match status" value="1"/>
</dbReference>
<dbReference type="GO" id="GO:0003677">
    <property type="term" value="F:DNA binding"/>
    <property type="evidence" value="ECO:0007669"/>
    <property type="project" value="UniProtKB-KW"/>
</dbReference>
<dbReference type="SMART" id="SM00575">
    <property type="entry name" value="ZnF_PMZ"/>
    <property type="match status" value="1"/>
</dbReference>
<organism evidence="9 10">
    <name type="scientific">Vigna radiata var. radiata</name>
    <name type="common">Mung bean</name>
    <name type="synonym">Phaseolus aureus</name>
    <dbReference type="NCBI Taxonomy" id="3916"/>
    <lineage>
        <taxon>Eukaryota</taxon>
        <taxon>Viridiplantae</taxon>
        <taxon>Streptophyta</taxon>
        <taxon>Embryophyta</taxon>
        <taxon>Tracheophyta</taxon>
        <taxon>Spermatophyta</taxon>
        <taxon>Magnoliopsida</taxon>
        <taxon>eudicotyledons</taxon>
        <taxon>Gunneridae</taxon>
        <taxon>Pentapetalae</taxon>
        <taxon>rosids</taxon>
        <taxon>fabids</taxon>
        <taxon>Fabales</taxon>
        <taxon>Fabaceae</taxon>
        <taxon>Papilionoideae</taxon>
        <taxon>50 kb inversion clade</taxon>
        <taxon>NPAAA clade</taxon>
        <taxon>indigoferoid/millettioid clade</taxon>
        <taxon>Phaseoleae</taxon>
        <taxon>Vigna</taxon>
    </lineage>
</organism>
<evidence type="ECO:0000256" key="2">
    <source>
        <dbReference type="ARBA" id="ARBA00022723"/>
    </source>
</evidence>
<dbReference type="OrthoDB" id="1679378at2759"/>
<name>A0A1S3W1T1_VIGRR</name>
<dbReference type="GO" id="GO:0006313">
    <property type="term" value="P:DNA transposition"/>
    <property type="evidence" value="ECO:0007669"/>
    <property type="project" value="InterPro"/>
</dbReference>
<dbReference type="Proteomes" id="UP000087766">
    <property type="component" value="Unplaced"/>
</dbReference>
<dbReference type="InterPro" id="IPR018289">
    <property type="entry name" value="MULE_transposase_dom"/>
</dbReference>